<keyword evidence="4" id="KW-1185">Reference proteome</keyword>
<evidence type="ECO:0000313" key="3">
    <source>
        <dbReference type="EMBL" id="KIM89976.1"/>
    </source>
</evidence>
<dbReference type="EMBL" id="KN832974">
    <property type="protein sequence ID" value="KIM89976.1"/>
    <property type="molecule type" value="Genomic_DNA"/>
</dbReference>
<dbReference type="PANTHER" id="PTHR46177">
    <property type="entry name" value="INTEGRASE CATALYTIC DOMAIN-CONTAINING PROTEIN"/>
    <property type="match status" value="1"/>
</dbReference>
<reference evidence="3 4" key="1">
    <citation type="submission" date="2014-04" db="EMBL/GenBank/DDBJ databases">
        <authorList>
            <consortium name="DOE Joint Genome Institute"/>
            <person name="Kuo A."/>
            <person name="Tarkka M."/>
            <person name="Buscot F."/>
            <person name="Kohler A."/>
            <person name="Nagy L.G."/>
            <person name="Floudas D."/>
            <person name="Copeland A."/>
            <person name="Barry K.W."/>
            <person name="Cichocki N."/>
            <person name="Veneault-Fourrey C."/>
            <person name="LaButti K."/>
            <person name="Lindquist E.A."/>
            <person name="Lipzen A."/>
            <person name="Lundell T."/>
            <person name="Morin E."/>
            <person name="Murat C."/>
            <person name="Sun H."/>
            <person name="Tunlid A."/>
            <person name="Henrissat B."/>
            <person name="Grigoriev I.V."/>
            <person name="Hibbett D.S."/>
            <person name="Martin F."/>
            <person name="Nordberg H.P."/>
            <person name="Cantor M.N."/>
            <person name="Hua S.X."/>
        </authorList>
    </citation>
    <scope>NUCLEOTIDE SEQUENCE [LARGE SCALE GENOMIC DNA]</scope>
    <source>
        <strain evidence="3 4">F 1598</strain>
    </source>
</reference>
<dbReference type="OrthoDB" id="5392716at2759"/>
<evidence type="ECO:0000259" key="2">
    <source>
        <dbReference type="Pfam" id="PF24764"/>
    </source>
</evidence>
<dbReference type="InterPro" id="IPR058913">
    <property type="entry name" value="Integrase_dom_put"/>
</dbReference>
<feature type="compositionally biased region" description="Polar residues" evidence="1">
    <location>
        <begin position="1"/>
        <end position="24"/>
    </location>
</feature>
<feature type="region of interest" description="Disordered" evidence="1">
    <location>
        <begin position="1"/>
        <end position="27"/>
    </location>
</feature>
<dbReference type="AlphaFoldDB" id="A0A0C3GH71"/>
<organism evidence="3 4">
    <name type="scientific">Piloderma croceum (strain F 1598)</name>
    <dbReference type="NCBI Taxonomy" id="765440"/>
    <lineage>
        <taxon>Eukaryota</taxon>
        <taxon>Fungi</taxon>
        <taxon>Dikarya</taxon>
        <taxon>Basidiomycota</taxon>
        <taxon>Agaricomycotina</taxon>
        <taxon>Agaricomycetes</taxon>
        <taxon>Agaricomycetidae</taxon>
        <taxon>Atheliales</taxon>
        <taxon>Atheliaceae</taxon>
        <taxon>Piloderma</taxon>
    </lineage>
</organism>
<sequence>MDEPGSSSHNRNPTGINQYANCPTSDDEAVNDHLRMLHRRNITSKETIRQLLQTDLGVTMSTATITRRKRKLGLKGSSATTKSIPDVVKRQMVLDQMAKDPTGMQGPRTVKEGIVHDTGENITRDWIWNEMQELDPGAFAGRAPTAKKIHRVPIVAMGPHHRWSADGHDKLNKIGFPVWAIRDVWSGKWLGIWVVPDNRLKTVIAYLYLKLIHEMGEYQGMPLLMVTDCGSELTTVYGFASALREAFSPDLSVTVLPAHLFVPSIHNTTIERGWLRMRLQWGDNVIVFWEAGRDIYNPTDPHQYDLVQWLWSTVIQKELDTLKAKFNDHKVRTDRSKLIPSGVSPNIAFSLHEAYGGENCLEPVDRDVIHGLMEELGGEDLIRFVPAEYAAKAIKVFESLNVADLTVQNVWHVFQSMLPLMVS</sequence>
<accession>A0A0C3GH71</accession>
<dbReference type="HOGENOM" id="CLU_039761_0_1_1"/>
<evidence type="ECO:0000313" key="4">
    <source>
        <dbReference type="Proteomes" id="UP000054166"/>
    </source>
</evidence>
<dbReference type="Proteomes" id="UP000054166">
    <property type="component" value="Unassembled WGS sequence"/>
</dbReference>
<name>A0A0C3GH71_PILCF</name>
<reference evidence="4" key="2">
    <citation type="submission" date="2015-01" db="EMBL/GenBank/DDBJ databases">
        <title>Evolutionary Origins and Diversification of the Mycorrhizal Mutualists.</title>
        <authorList>
            <consortium name="DOE Joint Genome Institute"/>
            <consortium name="Mycorrhizal Genomics Consortium"/>
            <person name="Kohler A."/>
            <person name="Kuo A."/>
            <person name="Nagy L.G."/>
            <person name="Floudas D."/>
            <person name="Copeland A."/>
            <person name="Barry K.W."/>
            <person name="Cichocki N."/>
            <person name="Veneault-Fourrey C."/>
            <person name="LaButti K."/>
            <person name="Lindquist E.A."/>
            <person name="Lipzen A."/>
            <person name="Lundell T."/>
            <person name="Morin E."/>
            <person name="Murat C."/>
            <person name="Riley R."/>
            <person name="Ohm R."/>
            <person name="Sun H."/>
            <person name="Tunlid A."/>
            <person name="Henrissat B."/>
            <person name="Grigoriev I.V."/>
            <person name="Hibbett D.S."/>
            <person name="Martin F."/>
        </authorList>
    </citation>
    <scope>NUCLEOTIDE SEQUENCE [LARGE SCALE GENOMIC DNA]</scope>
    <source>
        <strain evidence="4">F 1598</strain>
    </source>
</reference>
<gene>
    <name evidence="3" type="ORF">PILCRDRAFT_60417</name>
</gene>
<protein>
    <recommendedName>
        <fullName evidence="2">Integrase core domain-containing protein</fullName>
    </recommendedName>
</protein>
<dbReference type="PANTHER" id="PTHR46177:SF1">
    <property type="entry name" value="INTEGRASE CATALYTIC DOMAIN-CONTAINING PROTEIN"/>
    <property type="match status" value="1"/>
</dbReference>
<proteinExistence type="predicted"/>
<dbReference type="Pfam" id="PF24764">
    <property type="entry name" value="rva_4"/>
    <property type="match status" value="1"/>
</dbReference>
<feature type="domain" description="Integrase core" evidence="2">
    <location>
        <begin position="158"/>
        <end position="337"/>
    </location>
</feature>
<dbReference type="InParanoid" id="A0A0C3GH71"/>
<evidence type="ECO:0000256" key="1">
    <source>
        <dbReference type="SAM" id="MobiDB-lite"/>
    </source>
</evidence>